<evidence type="ECO:0000313" key="11">
    <source>
        <dbReference type="EMBL" id="OXA63270.1"/>
    </source>
</evidence>
<dbReference type="Proteomes" id="UP000198287">
    <property type="component" value="Unassembled WGS sequence"/>
</dbReference>
<evidence type="ECO:0000256" key="4">
    <source>
        <dbReference type="ARBA" id="ARBA00022741"/>
    </source>
</evidence>
<feature type="domain" description="Aminoacyl-tRNA synthetase class Ia" evidence="10">
    <location>
        <begin position="80"/>
        <end position="250"/>
    </location>
</feature>
<dbReference type="InterPro" id="IPR002300">
    <property type="entry name" value="aa-tRNA-synth_Ia"/>
</dbReference>
<keyword evidence="6 9" id="KW-0648">Protein biosynthesis</keyword>
<evidence type="ECO:0000256" key="3">
    <source>
        <dbReference type="ARBA" id="ARBA00022598"/>
    </source>
</evidence>
<dbReference type="PANTHER" id="PTHR43740">
    <property type="entry name" value="LEUCYL-TRNA SYNTHETASE"/>
    <property type="match status" value="1"/>
</dbReference>
<dbReference type="InterPro" id="IPR014729">
    <property type="entry name" value="Rossmann-like_a/b/a_fold"/>
</dbReference>
<dbReference type="EC" id="6.1.1.4" evidence="2"/>
<evidence type="ECO:0000256" key="1">
    <source>
        <dbReference type="ARBA" id="ARBA00005594"/>
    </source>
</evidence>
<dbReference type="STRING" id="158441.A0A226F1N2"/>
<sequence length="923" mass="106426">MKVWKINLVNRKWVQLTGIKLFTTSRVISGKWKNFSLDDELTPEIKKSIEKKWHSRVYGVDCQAENKKEINKPNPHSLRYVLPMFPYPSGRLHLGHVRVYTLSDVLARFHRMQGHTVIHPMGWDAYGLPAENAARDHGIDAEKWTRDNINHMKTQIIDMGCCFDWEREFATCDPSYFKWTQWIFLKLWEKGLAYKKRAFVYWDPVDKTVLAEEQVDSNMRSWRSGAKVEKKLLHQWFIKTAVFAEKLSQGLTSGDLKHGWRDVVALQDHWIGEIKGFFTDCVIDIKEYVQEDDSTKVSTKEPLRLWFSDLEALKKATFVILSPSHFLLKEVNSIAKEYPDGYKLMKFKINNPLTGTPLAVFTATQEATPWIPESCDCRINESLCPIEYPLSAEGGDIFLNNIANLQRSLPVFDINNILTLLHLLLRILGKPKRLQLCVTQVEDTKPGEITQQFQYYPASLKLRDWLVSRQRSWGTPIPAANCIDCGQASMIHENKLPMTRSSVLDSCTHCGSCNIQLETDTLDTFMDSSFYFFRFLDPKNDDSIFDPKAVRSLPVHTYIGGKEHATLHLYYARFITQFLHHIGLSPVTEPFQKLIPIGMVLGEAYIIKGSGKYLAKAECVQDGKKYTSNKTGEAVFTKWEKMSKSKYNGIDPDNILNEHGIDTTRLLTMAEAAPTSPRKWPPNNIEAFTNWQKKVWLLLRQFVDSKDFGEIAFIDEEVWQKSEAEIFDTRNYYLKGINHDYSDTSQISVVISKLQAMMGQLRKVPKLYMKESIEFERALGTGIICMYPIMPAYAAQLWQSFRDVATFSEPEFNVDHEVWEQPWPSVDFRYHLDLICKIKGEEIVTKVERTYLDSMDPTTALQIVLDLPEVQKLVSSGHIEIVRFHVEPGYRATIVIKEKNLPTDPDNYNGTTIVSDRSRNKQI</sequence>
<evidence type="ECO:0000259" key="10">
    <source>
        <dbReference type="Pfam" id="PF00133"/>
    </source>
</evidence>
<dbReference type="GO" id="GO:0032543">
    <property type="term" value="P:mitochondrial translation"/>
    <property type="evidence" value="ECO:0007669"/>
    <property type="project" value="TreeGrafter"/>
</dbReference>
<dbReference type="InterPro" id="IPR009080">
    <property type="entry name" value="tRNAsynth_Ia_anticodon-bd"/>
</dbReference>
<name>A0A226F1N2_FOLCA</name>
<evidence type="ECO:0000313" key="12">
    <source>
        <dbReference type="Proteomes" id="UP000198287"/>
    </source>
</evidence>
<dbReference type="PROSITE" id="PS00178">
    <property type="entry name" value="AA_TRNA_LIGASE_I"/>
    <property type="match status" value="1"/>
</dbReference>
<keyword evidence="5 9" id="KW-0067">ATP-binding</keyword>
<dbReference type="EMBL" id="LNIX01000001">
    <property type="protein sequence ID" value="OXA63270.1"/>
    <property type="molecule type" value="Genomic_DNA"/>
</dbReference>
<keyword evidence="3 9" id="KW-0436">Ligase</keyword>
<dbReference type="GO" id="GO:0005739">
    <property type="term" value="C:mitochondrion"/>
    <property type="evidence" value="ECO:0007669"/>
    <property type="project" value="TreeGrafter"/>
</dbReference>
<comment type="caution">
    <text evidence="11">The sequence shown here is derived from an EMBL/GenBank/DDBJ whole genome shotgun (WGS) entry which is preliminary data.</text>
</comment>
<reference evidence="11 12" key="1">
    <citation type="submission" date="2015-12" db="EMBL/GenBank/DDBJ databases">
        <title>The genome of Folsomia candida.</title>
        <authorList>
            <person name="Faddeeva A."/>
            <person name="Derks M.F."/>
            <person name="Anvar Y."/>
            <person name="Smit S."/>
            <person name="Van Straalen N."/>
            <person name="Roelofs D."/>
        </authorList>
    </citation>
    <scope>NUCLEOTIDE SEQUENCE [LARGE SCALE GENOMIC DNA]</scope>
    <source>
        <strain evidence="11 12">VU population</strain>
        <tissue evidence="11">Whole body</tissue>
    </source>
</reference>
<evidence type="ECO:0000256" key="6">
    <source>
        <dbReference type="ARBA" id="ARBA00022917"/>
    </source>
</evidence>
<organism evidence="11 12">
    <name type="scientific">Folsomia candida</name>
    <name type="common">Springtail</name>
    <dbReference type="NCBI Taxonomy" id="158441"/>
    <lineage>
        <taxon>Eukaryota</taxon>
        <taxon>Metazoa</taxon>
        <taxon>Ecdysozoa</taxon>
        <taxon>Arthropoda</taxon>
        <taxon>Hexapoda</taxon>
        <taxon>Collembola</taxon>
        <taxon>Entomobryomorpha</taxon>
        <taxon>Isotomoidea</taxon>
        <taxon>Isotomidae</taxon>
        <taxon>Proisotominae</taxon>
        <taxon>Folsomia</taxon>
    </lineage>
</organism>
<evidence type="ECO:0000256" key="2">
    <source>
        <dbReference type="ARBA" id="ARBA00013164"/>
    </source>
</evidence>
<evidence type="ECO:0000256" key="7">
    <source>
        <dbReference type="ARBA" id="ARBA00023146"/>
    </source>
</evidence>
<dbReference type="GO" id="GO:0005524">
    <property type="term" value="F:ATP binding"/>
    <property type="evidence" value="ECO:0007669"/>
    <property type="project" value="UniProtKB-KW"/>
</dbReference>
<dbReference type="InterPro" id="IPR001412">
    <property type="entry name" value="aa-tRNA-synth_I_CS"/>
</dbReference>
<dbReference type="FunFam" id="3.40.50.620:FF:000003">
    <property type="entry name" value="Leucine--tRNA ligase"/>
    <property type="match status" value="1"/>
</dbReference>
<dbReference type="CDD" id="cd00812">
    <property type="entry name" value="LeuRS_core"/>
    <property type="match status" value="1"/>
</dbReference>
<evidence type="ECO:0000256" key="5">
    <source>
        <dbReference type="ARBA" id="ARBA00022840"/>
    </source>
</evidence>
<protein>
    <recommendedName>
        <fullName evidence="2">leucine--tRNA ligase</fullName>
        <ecNumber evidence="2">6.1.1.4</ecNumber>
    </recommendedName>
    <alternativeName>
        <fullName evidence="8">Leucyl-tRNA synthetase</fullName>
    </alternativeName>
</protein>
<dbReference type="SUPFAM" id="SSF52374">
    <property type="entry name" value="Nucleotidylyl transferase"/>
    <property type="match status" value="1"/>
</dbReference>
<dbReference type="Pfam" id="PF00133">
    <property type="entry name" value="tRNA-synt_1"/>
    <property type="match status" value="2"/>
</dbReference>
<keyword evidence="12" id="KW-1185">Reference proteome</keyword>
<accession>A0A226F1N2</accession>
<dbReference type="OMA" id="GIEHACM"/>
<dbReference type="GO" id="GO:0004823">
    <property type="term" value="F:leucine-tRNA ligase activity"/>
    <property type="evidence" value="ECO:0007669"/>
    <property type="project" value="UniProtKB-EC"/>
</dbReference>
<dbReference type="PANTHER" id="PTHR43740:SF2">
    <property type="entry name" value="LEUCINE--TRNA LIGASE, MITOCHONDRIAL"/>
    <property type="match status" value="1"/>
</dbReference>
<dbReference type="GO" id="GO:0006429">
    <property type="term" value="P:leucyl-tRNA aminoacylation"/>
    <property type="evidence" value="ECO:0007669"/>
    <property type="project" value="InterPro"/>
</dbReference>
<evidence type="ECO:0000256" key="8">
    <source>
        <dbReference type="ARBA" id="ARBA00030520"/>
    </source>
</evidence>
<dbReference type="SUPFAM" id="SSF47323">
    <property type="entry name" value="Anticodon-binding domain of a subclass of class I aminoacyl-tRNA synthetases"/>
    <property type="match status" value="1"/>
</dbReference>
<keyword evidence="7 9" id="KW-0030">Aminoacyl-tRNA synthetase</keyword>
<keyword evidence="4 9" id="KW-0547">Nucleotide-binding</keyword>
<dbReference type="Gene3D" id="3.40.50.620">
    <property type="entry name" value="HUPs"/>
    <property type="match status" value="2"/>
</dbReference>
<dbReference type="AlphaFoldDB" id="A0A226F1N2"/>
<gene>
    <name evidence="11" type="ORF">Fcan01_02161</name>
</gene>
<feature type="domain" description="Aminoacyl-tRNA synthetase class Ia" evidence="10">
    <location>
        <begin position="461"/>
        <end position="601"/>
    </location>
</feature>
<proteinExistence type="inferred from homology"/>
<dbReference type="Gene3D" id="1.10.730.10">
    <property type="entry name" value="Isoleucyl-tRNA Synthetase, Domain 1"/>
    <property type="match status" value="1"/>
</dbReference>
<evidence type="ECO:0000256" key="9">
    <source>
        <dbReference type="RuleBase" id="RU363035"/>
    </source>
</evidence>
<dbReference type="InterPro" id="IPR002302">
    <property type="entry name" value="Leu-tRNA-ligase"/>
</dbReference>
<comment type="similarity">
    <text evidence="1 9">Belongs to the class-I aminoacyl-tRNA synthetase family.</text>
</comment>
<dbReference type="OrthoDB" id="15954at2759"/>
<dbReference type="PRINTS" id="PR00985">
    <property type="entry name" value="TRNASYNTHLEU"/>
</dbReference>